<dbReference type="EMBL" id="ML986505">
    <property type="protein sequence ID" value="KAF2274054.1"/>
    <property type="molecule type" value="Genomic_DNA"/>
</dbReference>
<dbReference type="RefSeq" id="XP_033651593.1">
    <property type="nucleotide sequence ID" value="XM_033793153.1"/>
</dbReference>
<dbReference type="Proteomes" id="UP000800097">
    <property type="component" value="Unassembled WGS sequence"/>
</dbReference>
<organism evidence="1 2">
    <name type="scientific">Westerdykella ornata</name>
    <dbReference type="NCBI Taxonomy" id="318751"/>
    <lineage>
        <taxon>Eukaryota</taxon>
        <taxon>Fungi</taxon>
        <taxon>Dikarya</taxon>
        <taxon>Ascomycota</taxon>
        <taxon>Pezizomycotina</taxon>
        <taxon>Dothideomycetes</taxon>
        <taxon>Pleosporomycetidae</taxon>
        <taxon>Pleosporales</taxon>
        <taxon>Sporormiaceae</taxon>
        <taxon>Westerdykella</taxon>
    </lineage>
</organism>
<keyword evidence="2" id="KW-1185">Reference proteome</keyword>
<dbReference type="GeneID" id="54546328"/>
<protein>
    <submittedName>
        <fullName evidence="1">Uncharacterized protein</fullName>
    </submittedName>
</protein>
<evidence type="ECO:0000313" key="1">
    <source>
        <dbReference type="EMBL" id="KAF2274054.1"/>
    </source>
</evidence>
<name>A0A6A6JCU9_WESOR</name>
<reference evidence="1" key="1">
    <citation type="journal article" date="2020" name="Stud. Mycol.">
        <title>101 Dothideomycetes genomes: a test case for predicting lifestyles and emergence of pathogens.</title>
        <authorList>
            <person name="Haridas S."/>
            <person name="Albert R."/>
            <person name="Binder M."/>
            <person name="Bloem J."/>
            <person name="Labutti K."/>
            <person name="Salamov A."/>
            <person name="Andreopoulos B."/>
            <person name="Baker S."/>
            <person name="Barry K."/>
            <person name="Bills G."/>
            <person name="Bluhm B."/>
            <person name="Cannon C."/>
            <person name="Castanera R."/>
            <person name="Culley D."/>
            <person name="Daum C."/>
            <person name="Ezra D."/>
            <person name="Gonzalez J."/>
            <person name="Henrissat B."/>
            <person name="Kuo A."/>
            <person name="Liang C."/>
            <person name="Lipzen A."/>
            <person name="Lutzoni F."/>
            <person name="Magnuson J."/>
            <person name="Mondo S."/>
            <person name="Nolan M."/>
            <person name="Ohm R."/>
            <person name="Pangilinan J."/>
            <person name="Park H.-J."/>
            <person name="Ramirez L."/>
            <person name="Alfaro M."/>
            <person name="Sun H."/>
            <person name="Tritt A."/>
            <person name="Yoshinaga Y."/>
            <person name="Zwiers L.-H."/>
            <person name="Turgeon B."/>
            <person name="Goodwin S."/>
            <person name="Spatafora J."/>
            <person name="Crous P."/>
            <person name="Grigoriev I."/>
        </authorList>
    </citation>
    <scope>NUCLEOTIDE SEQUENCE</scope>
    <source>
        <strain evidence="1">CBS 379.55</strain>
    </source>
</reference>
<sequence length="85" mass="9726">MRVCKKIKWRQPKYPHISLYIAECTSTAVLLRRLGTHVPRRGNSAYLDRGFSVSSDPRPFGRTVLMHTPDILDAANPVFVIWLTC</sequence>
<accession>A0A6A6JCU9</accession>
<gene>
    <name evidence="1" type="ORF">EI97DRAFT_134659</name>
</gene>
<evidence type="ECO:0000313" key="2">
    <source>
        <dbReference type="Proteomes" id="UP000800097"/>
    </source>
</evidence>
<dbReference type="AlphaFoldDB" id="A0A6A6JCU9"/>
<proteinExistence type="predicted"/>